<organism evidence="9 10">
    <name type="scientific">Klebsiella pneumoniae</name>
    <dbReference type="NCBI Taxonomy" id="573"/>
    <lineage>
        <taxon>Bacteria</taxon>
        <taxon>Pseudomonadati</taxon>
        <taxon>Pseudomonadota</taxon>
        <taxon>Gammaproteobacteria</taxon>
        <taxon>Enterobacterales</taxon>
        <taxon>Enterobacteriaceae</taxon>
        <taxon>Klebsiella/Raoultella group</taxon>
        <taxon>Klebsiella</taxon>
        <taxon>Klebsiella pneumoniae complex</taxon>
    </lineage>
</organism>
<dbReference type="SUPFAM" id="SSF51735">
    <property type="entry name" value="NAD(P)-binding Rossmann-fold domains"/>
    <property type="match status" value="1"/>
</dbReference>
<keyword evidence="4 9" id="KW-0560">Oxidoreductase</keyword>
<keyword evidence="2 6" id="KW-0479">Metal-binding</keyword>
<keyword evidence="5" id="KW-0520">NAD</keyword>
<comment type="similarity">
    <text evidence="6">Belongs to the zinc-containing alcohol dehydrogenase family.</text>
</comment>
<evidence type="ECO:0000256" key="2">
    <source>
        <dbReference type="ARBA" id="ARBA00022723"/>
    </source>
</evidence>
<dbReference type="InterPro" id="IPR036291">
    <property type="entry name" value="NAD(P)-bd_dom_sf"/>
</dbReference>
<feature type="domain" description="Alcohol dehydrogenase-like C-terminal" evidence="7">
    <location>
        <begin position="195"/>
        <end position="310"/>
    </location>
</feature>
<dbReference type="GO" id="GO:0046294">
    <property type="term" value="P:formaldehyde catabolic process"/>
    <property type="evidence" value="ECO:0007669"/>
    <property type="project" value="TreeGrafter"/>
</dbReference>
<evidence type="ECO:0000256" key="5">
    <source>
        <dbReference type="ARBA" id="ARBA00023027"/>
    </source>
</evidence>
<keyword evidence="3 6" id="KW-0862">Zinc</keyword>
<dbReference type="PANTHER" id="PTHR43880">
    <property type="entry name" value="ALCOHOL DEHYDROGENASE"/>
    <property type="match status" value="1"/>
</dbReference>
<dbReference type="SUPFAM" id="SSF50129">
    <property type="entry name" value="GroES-like"/>
    <property type="match status" value="1"/>
</dbReference>
<dbReference type="EC" id="1.1.1.90" evidence="9"/>
<dbReference type="EMBL" id="UGLB01000003">
    <property type="protein sequence ID" value="STT48361.1"/>
    <property type="molecule type" value="Genomic_DNA"/>
</dbReference>
<dbReference type="Proteomes" id="UP000255099">
    <property type="component" value="Unassembled WGS sequence"/>
</dbReference>
<name>A0A377W536_KLEPN</name>
<evidence type="ECO:0000256" key="3">
    <source>
        <dbReference type="ARBA" id="ARBA00022833"/>
    </source>
</evidence>
<gene>
    <name evidence="9" type="primary">xylB_4</name>
    <name evidence="9" type="ORF">NCTC9637_03305</name>
</gene>
<evidence type="ECO:0000259" key="7">
    <source>
        <dbReference type="Pfam" id="PF00107"/>
    </source>
</evidence>
<dbReference type="GO" id="GO:0008270">
    <property type="term" value="F:zinc ion binding"/>
    <property type="evidence" value="ECO:0007669"/>
    <property type="project" value="InterPro"/>
</dbReference>
<dbReference type="InterPro" id="IPR011032">
    <property type="entry name" value="GroES-like_sf"/>
</dbReference>
<dbReference type="Pfam" id="PF00107">
    <property type="entry name" value="ADH_zinc_N"/>
    <property type="match status" value="1"/>
</dbReference>
<dbReference type="InterPro" id="IPR013149">
    <property type="entry name" value="ADH-like_C"/>
</dbReference>
<dbReference type="InterPro" id="IPR002328">
    <property type="entry name" value="ADH_Zn_CS"/>
</dbReference>
<evidence type="ECO:0000256" key="4">
    <source>
        <dbReference type="ARBA" id="ARBA00023002"/>
    </source>
</evidence>
<dbReference type="PANTHER" id="PTHR43880:SF12">
    <property type="entry name" value="ALCOHOL DEHYDROGENASE CLASS-3"/>
    <property type="match status" value="1"/>
</dbReference>
<evidence type="ECO:0000256" key="6">
    <source>
        <dbReference type="RuleBase" id="RU361277"/>
    </source>
</evidence>
<dbReference type="CDD" id="cd08278">
    <property type="entry name" value="benzyl_alcohol_DH"/>
    <property type="match status" value="1"/>
</dbReference>
<sequence length="364" mass="37791">MQVKAAVTLGYQQPFVIKDVEVAPPGKDEILVKIVATGVCHTDAVMRDNPGVVPMPAILGHEGAGIVASVGEAVSGIRVGDHVVLSYAACHHCENCLSNHPSACEDFNTLNFGGRREDGTTPYRLGDQDLSLFFGQSSFSQYVVTRASNAVVVDPEVDLTLLGPLGCGIQTGSGTVLNRLKPVVGESLVVFGCGAVGLSAIMAAKLTGCSQIIAVDIHASRLALAGELGATHQINGKEQDAVAVIKQITGKGAHYAVETTGVSAIVLQAVHAVKPLGTVAIVGFTGDITLNVQNDLMAEGKSLVGVIEGDAVPALFIPLLVQLYKQGKFPIDKLIARYPLADINQAFADSASRQGDQAGGGHVR</sequence>
<protein>
    <submittedName>
        <fullName evidence="9">Benzyl alcohol dehydrogenase</fullName>
        <ecNumber evidence="9">1.1.1.90</ecNumber>
    </submittedName>
</protein>
<evidence type="ECO:0000259" key="8">
    <source>
        <dbReference type="Pfam" id="PF08240"/>
    </source>
</evidence>
<dbReference type="Gene3D" id="3.40.50.720">
    <property type="entry name" value="NAD(P)-binding Rossmann-like Domain"/>
    <property type="match status" value="1"/>
</dbReference>
<dbReference type="Gene3D" id="3.90.180.10">
    <property type="entry name" value="Medium-chain alcohol dehydrogenases, catalytic domain"/>
    <property type="match status" value="1"/>
</dbReference>
<evidence type="ECO:0000313" key="9">
    <source>
        <dbReference type="EMBL" id="STT48361.1"/>
    </source>
</evidence>
<dbReference type="AlphaFoldDB" id="A0A377W536"/>
<evidence type="ECO:0000313" key="10">
    <source>
        <dbReference type="Proteomes" id="UP000255099"/>
    </source>
</evidence>
<dbReference type="InterPro" id="IPR013154">
    <property type="entry name" value="ADH-like_N"/>
</dbReference>
<dbReference type="GO" id="GO:0005829">
    <property type="term" value="C:cytosol"/>
    <property type="evidence" value="ECO:0007669"/>
    <property type="project" value="TreeGrafter"/>
</dbReference>
<proteinExistence type="inferred from homology"/>
<dbReference type="GO" id="GO:0051903">
    <property type="term" value="F:S-(hydroxymethyl)glutathione dehydrogenase [NAD(P)+] activity"/>
    <property type="evidence" value="ECO:0007669"/>
    <property type="project" value="TreeGrafter"/>
</dbReference>
<dbReference type="GO" id="GO:0018456">
    <property type="term" value="F:aryl-alcohol dehydrogenase (NAD+) activity"/>
    <property type="evidence" value="ECO:0007669"/>
    <property type="project" value="UniProtKB-EC"/>
</dbReference>
<reference evidence="9 10" key="1">
    <citation type="submission" date="2018-06" db="EMBL/GenBank/DDBJ databases">
        <authorList>
            <consortium name="Pathogen Informatics"/>
            <person name="Doyle S."/>
        </authorList>
    </citation>
    <scope>NUCLEOTIDE SEQUENCE [LARGE SCALE GENOMIC DNA]</scope>
    <source>
        <strain evidence="9 10">NCTC9637</strain>
    </source>
</reference>
<feature type="domain" description="Alcohol dehydrogenase-like N-terminal" evidence="8">
    <location>
        <begin position="26"/>
        <end position="151"/>
    </location>
</feature>
<evidence type="ECO:0000256" key="1">
    <source>
        <dbReference type="ARBA" id="ARBA00001947"/>
    </source>
</evidence>
<dbReference type="Pfam" id="PF08240">
    <property type="entry name" value="ADH_N"/>
    <property type="match status" value="1"/>
</dbReference>
<accession>A0A377W536</accession>
<dbReference type="FunFam" id="3.40.50.720:FF:000003">
    <property type="entry name" value="S-(hydroxymethyl)glutathione dehydrogenase"/>
    <property type="match status" value="1"/>
</dbReference>
<dbReference type="PROSITE" id="PS00059">
    <property type="entry name" value="ADH_ZINC"/>
    <property type="match status" value="1"/>
</dbReference>
<comment type="cofactor">
    <cofactor evidence="1 6">
        <name>Zn(2+)</name>
        <dbReference type="ChEBI" id="CHEBI:29105"/>
    </cofactor>
</comment>